<feature type="region of interest" description="Disordered" evidence="4">
    <location>
        <begin position="713"/>
        <end position="739"/>
    </location>
</feature>
<evidence type="ECO:0000256" key="3">
    <source>
        <dbReference type="ARBA" id="ARBA00023242"/>
    </source>
</evidence>
<keyword evidence="6" id="KW-1185">Reference proteome</keyword>
<dbReference type="GO" id="GO:0005730">
    <property type="term" value="C:nucleolus"/>
    <property type="evidence" value="ECO:0007669"/>
    <property type="project" value="InterPro"/>
</dbReference>
<evidence type="ECO:0000256" key="2">
    <source>
        <dbReference type="ARBA" id="ARBA00006809"/>
    </source>
</evidence>
<name>A0A072PFH0_9EURO</name>
<protein>
    <recommendedName>
        <fullName evidence="7">DNA polymerase V</fullName>
    </recommendedName>
</protein>
<keyword evidence="3" id="KW-0539">Nucleus</keyword>
<dbReference type="HOGENOM" id="CLU_005212_1_0_1"/>
<dbReference type="PANTHER" id="PTHR13213:SF2">
    <property type="entry name" value="MYB-BINDING PROTEIN 1A"/>
    <property type="match status" value="1"/>
</dbReference>
<dbReference type="OrthoDB" id="342531at2759"/>
<gene>
    <name evidence="5" type="ORF">A1O9_05951</name>
</gene>
<dbReference type="VEuPathDB" id="FungiDB:A1O9_05951"/>
<comment type="similarity">
    <text evidence="2">Belongs to the MYBBP1A family.</text>
</comment>
<dbReference type="GeneID" id="25280871"/>
<dbReference type="Proteomes" id="UP000027920">
    <property type="component" value="Unassembled WGS sequence"/>
</dbReference>
<evidence type="ECO:0008006" key="7">
    <source>
        <dbReference type="Google" id="ProtNLM"/>
    </source>
</evidence>
<feature type="compositionally biased region" description="Acidic residues" evidence="4">
    <location>
        <begin position="727"/>
        <end position="739"/>
    </location>
</feature>
<dbReference type="PANTHER" id="PTHR13213">
    <property type="entry name" value="MYB-BINDING PROTEIN 1A FAMILY MEMBER"/>
    <property type="match status" value="1"/>
</dbReference>
<feature type="region of interest" description="Disordered" evidence="4">
    <location>
        <begin position="751"/>
        <end position="780"/>
    </location>
</feature>
<comment type="subcellular location">
    <subcellularLocation>
        <location evidence="1">Nucleus</location>
    </subcellularLocation>
</comment>
<proteinExistence type="inferred from homology"/>
<evidence type="ECO:0000313" key="6">
    <source>
        <dbReference type="Proteomes" id="UP000027920"/>
    </source>
</evidence>
<dbReference type="GO" id="GO:0000182">
    <property type="term" value="F:rDNA binding"/>
    <property type="evidence" value="ECO:0007669"/>
    <property type="project" value="TreeGrafter"/>
</dbReference>
<feature type="region of interest" description="Disordered" evidence="4">
    <location>
        <begin position="793"/>
        <end position="815"/>
    </location>
</feature>
<organism evidence="5 6">
    <name type="scientific">Exophiala aquamarina CBS 119918</name>
    <dbReference type="NCBI Taxonomy" id="1182545"/>
    <lineage>
        <taxon>Eukaryota</taxon>
        <taxon>Fungi</taxon>
        <taxon>Dikarya</taxon>
        <taxon>Ascomycota</taxon>
        <taxon>Pezizomycotina</taxon>
        <taxon>Eurotiomycetes</taxon>
        <taxon>Chaetothyriomycetidae</taxon>
        <taxon>Chaetothyriales</taxon>
        <taxon>Herpotrichiellaceae</taxon>
        <taxon>Exophiala</taxon>
    </lineage>
</organism>
<dbReference type="Pfam" id="PF04931">
    <property type="entry name" value="DNA_pol_phi"/>
    <property type="match status" value="1"/>
</dbReference>
<dbReference type="GO" id="GO:0006355">
    <property type="term" value="P:regulation of DNA-templated transcription"/>
    <property type="evidence" value="ECO:0007669"/>
    <property type="project" value="InterPro"/>
</dbReference>
<evidence type="ECO:0000313" key="5">
    <source>
        <dbReference type="EMBL" id="KEF58028.1"/>
    </source>
</evidence>
<evidence type="ECO:0000256" key="1">
    <source>
        <dbReference type="ARBA" id="ARBA00004123"/>
    </source>
</evidence>
<evidence type="ECO:0000256" key="4">
    <source>
        <dbReference type="SAM" id="MobiDB-lite"/>
    </source>
</evidence>
<dbReference type="RefSeq" id="XP_013260618.1">
    <property type="nucleotide sequence ID" value="XM_013405164.1"/>
</dbReference>
<dbReference type="InterPro" id="IPR016024">
    <property type="entry name" value="ARM-type_fold"/>
</dbReference>
<dbReference type="EMBL" id="AMGV01000004">
    <property type="protein sequence ID" value="KEF58028.1"/>
    <property type="molecule type" value="Genomic_DNA"/>
</dbReference>
<comment type="caution">
    <text evidence="5">The sequence shown here is derived from an EMBL/GenBank/DDBJ whole genome shotgun (WGS) entry which is preliminary data.</text>
</comment>
<dbReference type="STRING" id="1182545.A0A072PFH0"/>
<reference evidence="5 6" key="1">
    <citation type="submission" date="2013-03" db="EMBL/GenBank/DDBJ databases">
        <title>The Genome Sequence of Exophiala aquamarina CBS 119918.</title>
        <authorList>
            <consortium name="The Broad Institute Genomics Platform"/>
            <person name="Cuomo C."/>
            <person name="de Hoog S."/>
            <person name="Gorbushina A."/>
            <person name="Walker B."/>
            <person name="Young S.K."/>
            <person name="Zeng Q."/>
            <person name="Gargeya S."/>
            <person name="Fitzgerald M."/>
            <person name="Haas B."/>
            <person name="Abouelleil A."/>
            <person name="Allen A.W."/>
            <person name="Alvarado L."/>
            <person name="Arachchi H.M."/>
            <person name="Berlin A.M."/>
            <person name="Chapman S.B."/>
            <person name="Gainer-Dewar J."/>
            <person name="Goldberg J."/>
            <person name="Griggs A."/>
            <person name="Gujja S."/>
            <person name="Hansen M."/>
            <person name="Howarth C."/>
            <person name="Imamovic A."/>
            <person name="Ireland A."/>
            <person name="Larimer J."/>
            <person name="McCowan C."/>
            <person name="Murphy C."/>
            <person name="Pearson M."/>
            <person name="Poon T.W."/>
            <person name="Priest M."/>
            <person name="Roberts A."/>
            <person name="Saif S."/>
            <person name="Shea T."/>
            <person name="Sisk P."/>
            <person name="Sykes S."/>
            <person name="Wortman J."/>
            <person name="Nusbaum C."/>
            <person name="Birren B."/>
        </authorList>
    </citation>
    <scope>NUCLEOTIDE SEQUENCE [LARGE SCALE GENOMIC DNA]</scope>
    <source>
        <strain evidence="5 6">CBS 119918</strain>
    </source>
</reference>
<dbReference type="SUPFAM" id="SSF48371">
    <property type="entry name" value="ARM repeat"/>
    <property type="match status" value="1"/>
</dbReference>
<dbReference type="InterPro" id="IPR007015">
    <property type="entry name" value="DNA_pol_V/MYBBP1A"/>
</dbReference>
<sequence>MSKKRKREVDIELVKVYEELADENEPVRLKAAMTLVSIIFKPGVTSEEQTKSIITRLFRGLCSGRKAARLGFSVALTELLSKLPVSSDAFPTATVPTSSVVDLLEANTMPEGGTSGQEERDHYFGRIFGAEAVLKSGILFKTPQPVQWKRVLDLICAVALKKPWLRQTCGRALYNCILSNDSKLVTETFVIDTISAFDTYRLIRTPEGVAVWIAATRAFPQAQLPKSLWYDEDPLGSKGMNSLAVILVDARTHSDGSDEAFEAQGSAAWSANLHFAWDVVLSDLYQARPTSEQNGHRPVKRVGFETFWLTVVDDGLFADTSSTERKAWGLSLWKKVFETAPQTYLEYTFSHRALNCLVNSLRATDRYLQKLAQRVSQVFPTRLSGSALVSTDYGLVGTCIQSLLESVSFGDFDQITKSKTMLNILEVEQPSVQEAIFLTLEKLLNASLNEDEEKERSTQQKTVIALQGKLLAASLRHLEQQLATDEVKLAQLNVSRMILKAWVQRGYVSSQTPSSNALPQSFFTEQARKLLKDRLASGFEQTLKLGKPGIELLRETLLCVSQLEKDGVSLAVQFEEEIKASVRKGWKKLAKMKVSEGPYINTTRYKQSTGSIQDGLVLLYCLVLFQIYNGEAEAVEILQEVIALDDDLKAKRKRVSTSISDDVSIIQILLGFASRPSKFMRRITIQMFEAFAPQVSREGLQSLCDVLEAKENAQGQQEMFEERDTEMNEDDADSIGSDVDELGSDVEVLDASEDGDDESSTGSESENEQQNDDEAEEEDDELAAFDAALASALGTRQLNENDTDPTSDSDSDMDDDEMMELDSKLVEVFRAREEQQSKNKQRSAKDAKENIINFKNRVLDLIESYLKQQYQNALAIDLILPLLRLVRTTQAKQVATRAGDILRGLASRCKGQLIPELAGVDGLKHATSELVKIHEEAGLQSSNLHSTLASLGSILVVKAMTKSHPGSIRAVIDIYASTRLKQLTKESCFITPGFFTDWNNWCQSMEKKLAQ</sequence>
<dbReference type="AlphaFoldDB" id="A0A072PFH0"/>
<accession>A0A072PFH0</accession>
<feature type="compositionally biased region" description="Acidic residues" evidence="4">
    <location>
        <begin position="801"/>
        <end position="815"/>
    </location>
</feature>